<evidence type="ECO:0000256" key="7">
    <source>
        <dbReference type="ARBA" id="ARBA00042645"/>
    </source>
</evidence>
<organism evidence="13 14">
    <name type="scientific">Ruegeria meonggei</name>
    <dbReference type="NCBI Taxonomy" id="1446476"/>
    <lineage>
        <taxon>Bacteria</taxon>
        <taxon>Pseudomonadati</taxon>
        <taxon>Pseudomonadota</taxon>
        <taxon>Alphaproteobacteria</taxon>
        <taxon>Rhodobacterales</taxon>
        <taxon>Roseobacteraceae</taxon>
        <taxon>Ruegeria</taxon>
    </lineage>
</organism>
<evidence type="ECO:0000256" key="3">
    <source>
        <dbReference type="ARBA" id="ARBA00022946"/>
    </source>
</evidence>
<reference evidence="14" key="1">
    <citation type="submission" date="2017-03" db="EMBL/GenBank/DDBJ databases">
        <authorList>
            <person name="Rodrigo-Torres L."/>
            <person name="Arahal R.D."/>
            <person name="Lucena T."/>
        </authorList>
    </citation>
    <scope>NUCLEOTIDE SEQUENCE [LARGE SCALE GENOMIC DNA]</scope>
    <source>
        <strain evidence="14">CECT 8411</strain>
    </source>
</reference>
<evidence type="ECO:0000256" key="2">
    <source>
        <dbReference type="ARBA" id="ARBA00022801"/>
    </source>
</evidence>
<dbReference type="GO" id="GO:0008474">
    <property type="term" value="F:palmitoyl-(protein) hydrolase activity"/>
    <property type="evidence" value="ECO:0007669"/>
    <property type="project" value="UniProtKB-EC"/>
</dbReference>
<evidence type="ECO:0000256" key="9">
    <source>
        <dbReference type="ARBA" id="ARBA00046047"/>
    </source>
</evidence>
<keyword evidence="2 13" id="KW-0378">Hydrolase</keyword>
<dbReference type="AlphaFoldDB" id="A0A1X6YAX1"/>
<proteinExistence type="predicted"/>
<gene>
    <name evidence="13" type="ORF">RUM8411_00419</name>
</gene>
<protein>
    <recommendedName>
        <fullName evidence="5">Palmitoyl-protein thioesterase ABHD10, mitochondrial</fullName>
        <ecNumber evidence="4">3.1.1.93</ecNumber>
        <ecNumber evidence="1">3.1.2.22</ecNumber>
    </recommendedName>
    <alternativeName>
        <fullName evidence="7">Acyl-protein thioesterase ABHD10</fullName>
    </alternativeName>
    <alternativeName>
        <fullName evidence="8">Alpha/beta hydrolase domain-containing protein 10</fullName>
    </alternativeName>
    <alternativeName>
        <fullName evidence="6">Mycophenolic acid acyl-glucuronide esterase, mitochondrial</fullName>
    </alternativeName>
</protein>
<feature type="domain" description="AB hydrolase-1" evidence="12">
    <location>
        <begin position="51"/>
        <end position="142"/>
    </location>
</feature>
<dbReference type="Gene3D" id="3.40.50.1820">
    <property type="entry name" value="alpha/beta hydrolase"/>
    <property type="match status" value="1"/>
</dbReference>
<evidence type="ECO:0000256" key="10">
    <source>
        <dbReference type="ARBA" id="ARBA00047409"/>
    </source>
</evidence>
<comment type="catalytic activity">
    <reaction evidence="11">
        <text>mycophenolic acid O-acyl-beta-D-glucuronide + H2O = mycophenolate + D-glucuronate + H(+)</text>
        <dbReference type="Rhea" id="RHEA:34179"/>
        <dbReference type="ChEBI" id="CHEBI:15377"/>
        <dbReference type="ChEBI" id="CHEBI:15378"/>
        <dbReference type="ChEBI" id="CHEBI:58720"/>
        <dbReference type="ChEBI" id="CHEBI:62932"/>
        <dbReference type="ChEBI" id="CHEBI:66982"/>
        <dbReference type="EC" id="3.1.1.93"/>
    </reaction>
    <physiologicalReaction direction="left-to-right" evidence="11">
        <dbReference type="Rhea" id="RHEA:34180"/>
    </physiologicalReaction>
</comment>
<evidence type="ECO:0000313" key="13">
    <source>
        <dbReference type="EMBL" id="SLN15329.1"/>
    </source>
</evidence>
<dbReference type="EMBL" id="FWFP01000001">
    <property type="protein sequence ID" value="SLN15329.1"/>
    <property type="molecule type" value="Genomic_DNA"/>
</dbReference>
<dbReference type="EC" id="3.1.1.93" evidence="4"/>
<evidence type="ECO:0000256" key="1">
    <source>
        <dbReference type="ARBA" id="ARBA00012423"/>
    </source>
</evidence>
<evidence type="ECO:0000259" key="12">
    <source>
        <dbReference type="Pfam" id="PF00561"/>
    </source>
</evidence>
<evidence type="ECO:0000256" key="6">
    <source>
        <dbReference type="ARBA" id="ARBA00041520"/>
    </source>
</evidence>
<dbReference type="InterPro" id="IPR000073">
    <property type="entry name" value="AB_hydrolase_1"/>
</dbReference>
<dbReference type="RefSeq" id="WP_085820953.1">
    <property type="nucleotide sequence ID" value="NZ_FWFP01000001.1"/>
</dbReference>
<dbReference type="SUPFAM" id="SSF53474">
    <property type="entry name" value="alpha/beta-Hydrolases"/>
    <property type="match status" value="1"/>
</dbReference>
<dbReference type="PANTHER" id="PTHR16138:SF7">
    <property type="entry name" value="PALMITOYL-PROTEIN THIOESTERASE ABHD10, MITOCHONDRIAL"/>
    <property type="match status" value="1"/>
</dbReference>
<evidence type="ECO:0000256" key="5">
    <source>
        <dbReference type="ARBA" id="ARBA00039314"/>
    </source>
</evidence>
<comment type="function">
    <text evidence="9">Acts as an acyl-protein thioesterase that hydrolyzes fatty acids from acylated residues in proteins. Regulates the mitochondrial S-depalmitoylation of the nucleophilic active site residue of peroxiredoxin-5/PRDX5, a key antioxidant protein, therefore modulating mitochondrial antioxidant ability. Also catalyzes the deglucuronidation of mycophenolic acid acyl-glucuronide, an active metabolite of the immunosuppressant drug mycophenolate.</text>
</comment>
<dbReference type="OrthoDB" id="9813296at2"/>
<dbReference type="PANTHER" id="PTHR16138">
    <property type="entry name" value="MYCOPHENOLIC ACID ACYL-GLUCURONIDE ESTERASE, MITOCHONDRIAL"/>
    <property type="match status" value="1"/>
</dbReference>
<accession>A0A1X6YAX1</accession>
<dbReference type="EC" id="3.1.2.22" evidence="1"/>
<keyword evidence="14" id="KW-1185">Reference proteome</keyword>
<keyword evidence="3" id="KW-0809">Transit peptide</keyword>
<evidence type="ECO:0000313" key="14">
    <source>
        <dbReference type="Proteomes" id="UP000193778"/>
    </source>
</evidence>
<evidence type="ECO:0000256" key="11">
    <source>
        <dbReference type="ARBA" id="ARBA00047972"/>
    </source>
</evidence>
<dbReference type="InterPro" id="IPR029058">
    <property type="entry name" value="AB_hydrolase_fold"/>
</dbReference>
<dbReference type="GO" id="GO:0102390">
    <property type="term" value="F:mycophenolic acid acyl-glucuronide esterase activity"/>
    <property type="evidence" value="ECO:0007669"/>
    <property type="project" value="UniProtKB-EC"/>
</dbReference>
<name>A0A1X6YAX1_9RHOB</name>
<evidence type="ECO:0000256" key="4">
    <source>
        <dbReference type="ARBA" id="ARBA00039132"/>
    </source>
</evidence>
<dbReference type="Proteomes" id="UP000193778">
    <property type="component" value="Unassembled WGS sequence"/>
</dbReference>
<evidence type="ECO:0000256" key="8">
    <source>
        <dbReference type="ARBA" id="ARBA00042704"/>
    </source>
</evidence>
<sequence>MAATEFLETAQGRRLAYHKNEGTGPTIVFLGGLKSDMEGTKAVHLEAWAQARGQAYLRFDYSGHGESSGAFTDGCIGDWHEDTMAAVTALTEGSLIIVGSSMGGWQALLLARAMPERIAGMVTIAAAPDFTEDGYWASFSDEQKAALKAVGQVELPSDYMEPYIITNRMIEDGRRRLVLRNALDLPFPVRFLQGTADTAVSTETAVRLLEHATGPDMHLLLVKDADHRFSDGPCLGLIEEAILDVVGGERCDA</sequence>
<comment type="catalytic activity">
    <reaction evidence="10">
        <text>S-hexadecanoyl-L-cysteinyl-[protein] + H2O = L-cysteinyl-[protein] + hexadecanoate + H(+)</text>
        <dbReference type="Rhea" id="RHEA:19233"/>
        <dbReference type="Rhea" id="RHEA-COMP:10131"/>
        <dbReference type="Rhea" id="RHEA-COMP:11032"/>
        <dbReference type="ChEBI" id="CHEBI:7896"/>
        <dbReference type="ChEBI" id="CHEBI:15377"/>
        <dbReference type="ChEBI" id="CHEBI:15378"/>
        <dbReference type="ChEBI" id="CHEBI:29950"/>
        <dbReference type="ChEBI" id="CHEBI:74151"/>
        <dbReference type="EC" id="3.1.2.22"/>
    </reaction>
    <physiologicalReaction direction="left-to-right" evidence="10">
        <dbReference type="Rhea" id="RHEA:19234"/>
    </physiologicalReaction>
</comment>
<dbReference type="Pfam" id="PF00561">
    <property type="entry name" value="Abhydrolase_1"/>
    <property type="match status" value="1"/>
</dbReference>
<dbReference type="InterPro" id="IPR052382">
    <property type="entry name" value="ABHD10_acyl-thioesterase"/>
</dbReference>